<sequence>MRGTIQVDNREQDILAEMRVLANQAFSRAAGAPLVEGNHVRLLKDASENYPAWLNAIGGAKHHIHIENYIIREDDTGHLFADALIAKAKEGVRVRLIYDWMGGFGKTSQRFWDRLYLGGVEVRCYNPPRLDSPLGWLSRDHRKMLAIDGKIGFITGLCIGQMWEGIPEKGIEPWRDTGVEVRGIAVADVEQAFAQVWALMGEPIPEHEIVKREALCRAGDMSMRVVASMPTTAGMFRLDQLIVALARKRLWLTDAYYAGTSAYVQALRAASKDGVDVRLLVPNGTDIPILRLLARAGYRPLLEAGVRIFEWNGTMLHAKTAIADEGWARVGSTNLNVASWFGNCELDAVVEDESFVQEMEEMYLQDLTNATEIVLDAKLKVCAPGEPHLTHKAMKRGGGSVGRAAAGTIRVSNVIGAAFTDRRVLEPFEARLMTVVGTCLLVLASLFAYFPRGLAYPVLIIFVWFGVALLYRSYKLHLKGKQTKASDTSRKL</sequence>
<dbReference type="Gene3D" id="3.30.870.10">
    <property type="entry name" value="Endonuclease Chain A"/>
    <property type="match status" value="2"/>
</dbReference>
<reference evidence="3 4" key="1">
    <citation type="journal article" date="2007" name="Proc. Natl. Acad. Sci. U.S.A.">
        <title>The genome of Syntrophus aciditrophicus: life at the thermodynamic limit of microbial growth.</title>
        <authorList>
            <person name="McInerney M.J."/>
            <person name="Rohlin L."/>
            <person name="Mouttaki H."/>
            <person name="Kim U."/>
            <person name="Krupp R.S."/>
            <person name="Rios-Hernandez L."/>
            <person name="Sieber J."/>
            <person name="Struchtemeyer C.G."/>
            <person name="Bhattacharyya A."/>
            <person name="Campbell J.W."/>
            <person name="Gunsalus R.P."/>
        </authorList>
    </citation>
    <scope>NUCLEOTIDE SEQUENCE [LARGE SCALE GENOMIC DNA]</scope>
    <source>
        <strain evidence="3 4">SB</strain>
    </source>
</reference>
<evidence type="ECO:0000313" key="3">
    <source>
        <dbReference type="EMBL" id="ABC76384.1"/>
    </source>
</evidence>
<dbReference type="InParanoid" id="Q2LPI0"/>
<dbReference type="OrthoDB" id="9762009at2"/>
<dbReference type="PROSITE" id="PS50035">
    <property type="entry name" value="PLD"/>
    <property type="match status" value="1"/>
</dbReference>
<dbReference type="EMBL" id="CP000252">
    <property type="protein sequence ID" value="ABC76384.1"/>
    <property type="molecule type" value="Genomic_DNA"/>
</dbReference>
<keyword evidence="4" id="KW-1185">Reference proteome</keyword>
<proteinExistence type="predicted"/>
<dbReference type="FunCoup" id="Q2LPI0">
    <property type="interactions" value="19"/>
</dbReference>
<dbReference type="InterPro" id="IPR025202">
    <property type="entry name" value="PLD-like_dom"/>
</dbReference>
<dbReference type="eggNOG" id="COG1502">
    <property type="taxonomic scope" value="Bacteria"/>
</dbReference>
<organism evidence="3 4">
    <name type="scientific">Syntrophus aciditrophicus (strain SB)</name>
    <dbReference type="NCBI Taxonomy" id="56780"/>
    <lineage>
        <taxon>Bacteria</taxon>
        <taxon>Pseudomonadati</taxon>
        <taxon>Thermodesulfobacteriota</taxon>
        <taxon>Syntrophia</taxon>
        <taxon>Syntrophales</taxon>
        <taxon>Syntrophaceae</taxon>
        <taxon>Syntrophus</taxon>
    </lineage>
</organism>
<dbReference type="HOGENOM" id="CLU_038053_0_1_7"/>
<gene>
    <name evidence="3" type="ORF">SYN_02342</name>
</gene>
<name>Q2LPI0_SYNAS</name>
<dbReference type="SUPFAM" id="SSF56024">
    <property type="entry name" value="Phospholipase D/nuclease"/>
    <property type="match status" value="2"/>
</dbReference>
<dbReference type="AlphaFoldDB" id="Q2LPI0"/>
<dbReference type="InterPro" id="IPR001736">
    <property type="entry name" value="PLipase_D/transphosphatidylase"/>
</dbReference>
<dbReference type="Proteomes" id="UP000001933">
    <property type="component" value="Chromosome"/>
</dbReference>
<keyword evidence="1" id="KW-0472">Membrane</keyword>
<dbReference type="PANTHER" id="PTHR21248">
    <property type="entry name" value="CARDIOLIPIN SYNTHASE"/>
    <property type="match status" value="1"/>
</dbReference>
<feature type="transmembrane region" description="Helical" evidence="1">
    <location>
        <begin position="456"/>
        <end position="474"/>
    </location>
</feature>
<dbReference type="RefSeq" id="WP_011416418.1">
    <property type="nucleotide sequence ID" value="NC_007759.1"/>
</dbReference>
<keyword evidence="3" id="KW-0808">Transferase</keyword>
<dbReference type="GO" id="GO:0032049">
    <property type="term" value="P:cardiolipin biosynthetic process"/>
    <property type="evidence" value="ECO:0007669"/>
    <property type="project" value="UniProtKB-ARBA"/>
</dbReference>
<dbReference type="CDD" id="cd09110">
    <property type="entry name" value="PLDc_CLS_1"/>
    <property type="match status" value="1"/>
</dbReference>
<accession>Q2LPI0</accession>
<dbReference type="EC" id="2.7.8.-" evidence="3"/>
<evidence type="ECO:0000256" key="1">
    <source>
        <dbReference type="SAM" id="Phobius"/>
    </source>
</evidence>
<dbReference type="KEGG" id="sat:SYN_02342"/>
<dbReference type="GO" id="GO:0030572">
    <property type="term" value="F:phosphatidyltransferase activity"/>
    <property type="evidence" value="ECO:0007669"/>
    <property type="project" value="UniProtKB-ARBA"/>
</dbReference>
<feature type="transmembrane region" description="Helical" evidence="1">
    <location>
        <begin position="432"/>
        <end position="450"/>
    </location>
</feature>
<dbReference type="PANTHER" id="PTHR21248:SF22">
    <property type="entry name" value="PHOSPHOLIPASE D"/>
    <property type="match status" value="1"/>
</dbReference>
<evidence type="ECO:0000313" key="4">
    <source>
        <dbReference type="Proteomes" id="UP000001933"/>
    </source>
</evidence>
<keyword evidence="1" id="KW-0812">Transmembrane</keyword>
<dbReference type="CDD" id="cd09159">
    <property type="entry name" value="PLDc_ybhO_like_2"/>
    <property type="match status" value="1"/>
</dbReference>
<evidence type="ECO:0000259" key="2">
    <source>
        <dbReference type="PROSITE" id="PS50035"/>
    </source>
</evidence>
<dbReference type="STRING" id="56780.SYN_02342"/>
<feature type="domain" description="PLD phosphodiesterase" evidence="2">
    <location>
        <begin position="312"/>
        <end position="339"/>
    </location>
</feature>
<keyword evidence="1" id="KW-1133">Transmembrane helix</keyword>
<protein>
    <submittedName>
        <fullName evidence="3">Cardiolipin synthetase</fullName>
        <ecNumber evidence="3">2.7.8.-</ecNumber>
    </submittedName>
</protein>
<dbReference type="Pfam" id="PF13091">
    <property type="entry name" value="PLDc_2"/>
    <property type="match status" value="2"/>
</dbReference>